<reference evidence="9" key="1">
    <citation type="journal article" date="2019" name="Int. J. Syst. Evol. Microbiol.">
        <title>The Global Catalogue of Microorganisms (GCM) 10K type strain sequencing project: providing services to taxonomists for standard genome sequencing and annotation.</title>
        <authorList>
            <consortium name="The Broad Institute Genomics Platform"/>
            <consortium name="The Broad Institute Genome Sequencing Center for Infectious Disease"/>
            <person name="Wu L."/>
            <person name="Ma J."/>
        </authorList>
    </citation>
    <scope>NUCLEOTIDE SEQUENCE [LARGE SCALE GENOMIC DNA]</scope>
    <source>
        <strain evidence="9">CCM 9147</strain>
    </source>
</reference>
<evidence type="ECO:0000256" key="2">
    <source>
        <dbReference type="ARBA" id="ARBA00022908"/>
    </source>
</evidence>
<name>A0ABW4DA66_9BACL</name>
<dbReference type="InterPro" id="IPR044068">
    <property type="entry name" value="CB"/>
</dbReference>
<dbReference type="PANTHER" id="PTHR30349:SF64">
    <property type="entry name" value="PROPHAGE INTEGRASE INTD-RELATED"/>
    <property type="match status" value="1"/>
</dbReference>
<evidence type="ECO:0000256" key="5">
    <source>
        <dbReference type="PROSITE-ProRule" id="PRU01248"/>
    </source>
</evidence>
<dbReference type="CDD" id="cd01189">
    <property type="entry name" value="INT_ICEBs1_C_like"/>
    <property type="match status" value="1"/>
</dbReference>
<accession>A0ABW4DA66</accession>
<keyword evidence="4" id="KW-0233">DNA recombination</keyword>
<dbReference type="InterPro" id="IPR010998">
    <property type="entry name" value="Integrase_recombinase_N"/>
</dbReference>
<dbReference type="InterPro" id="IPR013762">
    <property type="entry name" value="Integrase-like_cat_sf"/>
</dbReference>
<dbReference type="Gene3D" id="1.10.150.130">
    <property type="match status" value="1"/>
</dbReference>
<dbReference type="PROSITE" id="PS51898">
    <property type="entry name" value="TYR_RECOMBINASE"/>
    <property type="match status" value="1"/>
</dbReference>
<gene>
    <name evidence="8" type="ORF">ACFQ5D_09100</name>
</gene>
<evidence type="ECO:0000313" key="8">
    <source>
        <dbReference type="EMBL" id="MFD1461572.1"/>
    </source>
</evidence>
<dbReference type="InterPro" id="IPR050090">
    <property type="entry name" value="Tyrosine_recombinase_XerCD"/>
</dbReference>
<organism evidence="8 9">
    <name type="scientific">Paenibacillus farraposensis</name>
    <dbReference type="NCBI Taxonomy" id="2807095"/>
    <lineage>
        <taxon>Bacteria</taxon>
        <taxon>Bacillati</taxon>
        <taxon>Bacillota</taxon>
        <taxon>Bacilli</taxon>
        <taxon>Bacillales</taxon>
        <taxon>Paenibacillaceae</taxon>
        <taxon>Paenibacillus</taxon>
    </lineage>
</organism>
<dbReference type="Proteomes" id="UP001597340">
    <property type="component" value="Unassembled WGS sequence"/>
</dbReference>
<keyword evidence="9" id="KW-1185">Reference proteome</keyword>
<dbReference type="Pfam" id="PF14659">
    <property type="entry name" value="Phage_int_SAM_3"/>
    <property type="match status" value="1"/>
</dbReference>
<dbReference type="PROSITE" id="PS51900">
    <property type="entry name" value="CB"/>
    <property type="match status" value="1"/>
</dbReference>
<dbReference type="InterPro" id="IPR002104">
    <property type="entry name" value="Integrase_catalytic"/>
</dbReference>
<comment type="similarity">
    <text evidence="1">Belongs to the 'phage' integrase family.</text>
</comment>
<dbReference type="EMBL" id="JBHTNZ010000009">
    <property type="protein sequence ID" value="MFD1461572.1"/>
    <property type="molecule type" value="Genomic_DNA"/>
</dbReference>
<evidence type="ECO:0000256" key="4">
    <source>
        <dbReference type="ARBA" id="ARBA00023172"/>
    </source>
</evidence>
<dbReference type="Gene3D" id="1.10.443.10">
    <property type="entry name" value="Intergrase catalytic core"/>
    <property type="match status" value="1"/>
</dbReference>
<dbReference type="InterPro" id="IPR011010">
    <property type="entry name" value="DNA_brk_join_enz"/>
</dbReference>
<protein>
    <submittedName>
        <fullName evidence="8">Tyrosine-type recombinase/integrase</fullName>
    </submittedName>
</protein>
<dbReference type="PANTHER" id="PTHR30349">
    <property type="entry name" value="PHAGE INTEGRASE-RELATED"/>
    <property type="match status" value="1"/>
</dbReference>
<dbReference type="InterPro" id="IPR004107">
    <property type="entry name" value="Integrase_SAM-like_N"/>
</dbReference>
<dbReference type="InterPro" id="IPR028259">
    <property type="entry name" value="AP2-like_int_N"/>
</dbReference>
<keyword evidence="2" id="KW-0229">DNA integration</keyword>
<dbReference type="SUPFAM" id="SSF56349">
    <property type="entry name" value="DNA breaking-rejoining enzymes"/>
    <property type="match status" value="1"/>
</dbReference>
<dbReference type="RefSeq" id="WP_229524469.1">
    <property type="nucleotide sequence ID" value="NZ_JAFFQR010000064.1"/>
</dbReference>
<evidence type="ECO:0000259" key="6">
    <source>
        <dbReference type="PROSITE" id="PS51898"/>
    </source>
</evidence>
<keyword evidence="3 5" id="KW-0238">DNA-binding</keyword>
<dbReference type="Pfam" id="PF00589">
    <property type="entry name" value="Phage_integrase"/>
    <property type="match status" value="1"/>
</dbReference>
<feature type="domain" description="Core-binding (CB)" evidence="7">
    <location>
        <begin position="56"/>
        <end position="143"/>
    </location>
</feature>
<sequence>MPVYKNDETGKWDFKVNYKENGKYKQKMRRGFRTQKEAKAAMSEMENDLNKGTFIEQSKTLYKDFMESFLNDKKMHVKRGTMTTYSSMINNHILPALGHLTISSITPRHIQDFYNDLHSNGKLSDENIQKCHTIINESMKKAASWEMISKNPVSLVERPKARKKEMQVWTLEQAHAFLEASKDDMYYIVFLLALTTGMRKGEILGLRWKDVDFDKRTISITQIMSSDGKDFQVGAKTISGSRLIRVDSETMEALRLHKIRTNEKKMSNKLVYTDLGLVVSTSLGTPVSPRNISRTFDRIIANSKLKKIRFHDLRHSHVTFLIKNRETPQVIAERMGWSDTRMIDNYAHILPDIQEDTADMFGRSFYKKA</sequence>
<evidence type="ECO:0000313" key="9">
    <source>
        <dbReference type="Proteomes" id="UP001597340"/>
    </source>
</evidence>
<dbReference type="Pfam" id="PF14657">
    <property type="entry name" value="Arm-DNA-bind_4"/>
    <property type="match status" value="1"/>
</dbReference>
<evidence type="ECO:0000259" key="7">
    <source>
        <dbReference type="PROSITE" id="PS51900"/>
    </source>
</evidence>
<proteinExistence type="inferred from homology"/>
<evidence type="ECO:0000256" key="1">
    <source>
        <dbReference type="ARBA" id="ARBA00008857"/>
    </source>
</evidence>
<feature type="domain" description="Tyr recombinase" evidence="6">
    <location>
        <begin position="164"/>
        <end position="359"/>
    </location>
</feature>
<evidence type="ECO:0000256" key="3">
    <source>
        <dbReference type="ARBA" id="ARBA00023125"/>
    </source>
</evidence>
<comment type="caution">
    <text evidence="8">The sequence shown here is derived from an EMBL/GenBank/DDBJ whole genome shotgun (WGS) entry which is preliminary data.</text>
</comment>